<comment type="similarity">
    <text evidence="1 13">Belongs to the RuvC family.</text>
</comment>
<reference evidence="15 16" key="1">
    <citation type="journal article" date="2016" name="Nat. Commun.">
        <title>Thousands of microbial genomes shed light on interconnected biogeochemical processes in an aquifer system.</title>
        <authorList>
            <person name="Anantharaman K."/>
            <person name="Brown C.T."/>
            <person name="Hug L.A."/>
            <person name="Sharon I."/>
            <person name="Castelle C.J."/>
            <person name="Probst A.J."/>
            <person name="Thomas B.C."/>
            <person name="Singh A."/>
            <person name="Wilkins M.J."/>
            <person name="Karaoz U."/>
            <person name="Brodie E.L."/>
            <person name="Williams K.H."/>
            <person name="Hubbard S.S."/>
            <person name="Banfield J.F."/>
        </authorList>
    </citation>
    <scope>NUCLEOTIDE SEQUENCE [LARGE SCALE GENOMIC DNA]</scope>
</reference>
<sequence length="162" mass="17665">MTIMGIDPGFARVGWAIIYELKSKLTPIAYGCIETDKTLPTDQRLLVVFTRLTALITTYSPDCVAIEALFFATNAKTAMAVGEARGVILLAAAKKKLPVVSYTPLTVKRTITGDGKADKGQVELMVKRTLYLKHIPKPDDAADALAIAMTHAYSYKLQRMTA</sequence>
<comment type="cofactor">
    <cofactor evidence="13">
        <name>Mg(2+)</name>
        <dbReference type="ChEBI" id="CHEBI:18420"/>
    </cofactor>
    <text evidence="13">Binds 2 Mg(2+) ion per subunit.</text>
</comment>
<dbReference type="InterPro" id="IPR012337">
    <property type="entry name" value="RNaseH-like_sf"/>
</dbReference>
<evidence type="ECO:0000256" key="4">
    <source>
        <dbReference type="ARBA" id="ARBA00022723"/>
    </source>
</evidence>
<dbReference type="EMBL" id="MFJZ01000032">
    <property type="protein sequence ID" value="OGG30011.1"/>
    <property type="molecule type" value="Genomic_DNA"/>
</dbReference>
<evidence type="ECO:0000313" key="15">
    <source>
        <dbReference type="EMBL" id="OGG30011.1"/>
    </source>
</evidence>
<dbReference type="FunFam" id="3.30.420.10:FF:000002">
    <property type="entry name" value="Crossover junction endodeoxyribonuclease RuvC"/>
    <property type="match status" value="1"/>
</dbReference>
<dbReference type="SUPFAM" id="SSF53098">
    <property type="entry name" value="Ribonuclease H-like"/>
    <property type="match status" value="1"/>
</dbReference>
<evidence type="ECO:0000256" key="11">
    <source>
        <dbReference type="ARBA" id="ARBA00023204"/>
    </source>
</evidence>
<dbReference type="Proteomes" id="UP000176409">
    <property type="component" value="Unassembled WGS sequence"/>
</dbReference>
<evidence type="ECO:0000256" key="5">
    <source>
        <dbReference type="ARBA" id="ARBA00022759"/>
    </source>
</evidence>
<keyword evidence="5 13" id="KW-0255">Endonuclease</keyword>
<protein>
    <recommendedName>
        <fullName evidence="13 14">Crossover junction endodeoxyribonuclease RuvC</fullName>
        <ecNumber evidence="13 14">3.1.21.10</ecNumber>
    </recommendedName>
    <alternativeName>
        <fullName evidence="13">Holliday junction nuclease RuvC</fullName>
    </alternativeName>
    <alternativeName>
        <fullName evidence="13">Holliday junction resolvase RuvC</fullName>
    </alternativeName>
</protein>
<gene>
    <name evidence="13" type="primary">ruvC</name>
    <name evidence="15" type="ORF">A2973_05180</name>
</gene>
<feature type="binding site" evidence="13">
    <location>
        <position position="67"/>
    </location>
    <ligand>
        <name>Mg(2+)</name>
        <dbReference type="ChEBI" id="CHEBI:18420"/>
        <label>2</label>
    </ligand>
</feature>
<comment type="caution">
    <text evidence="15">The sequence shown here is derived from an EMBL/GenBank/DDBJ whole genome shotgun (WGS) entry which is preliminary data.</text>
</comment>
<dbReference type="AlphaFoldDB" id="A0A1F6AZA8"/>
<dbReference type="GO" id="GO:0000287">
    <property type="term" value="F:magnesium ion binding"/>
    <property type="evidence" value="ECO:0007669"/>
    <property type="project" value="UniProtKB-UniRule"/>
</dbReference>
<dbReference type="PRINTS" id="PR00696">
    <property type="entry name" value="RSOLVASERUVC"/>
</dbReference>
<evidence type="ECO:0000256" key="9">
    <source>
        <dbReference type="ARBA" id="ARBA00023125"/>
    </source>
</evidence>
<evidence type="ECO:0000256" key="14">
    <source>
        <dbReference type="NCBIfam" id="TIGR00228"/>
    </source>
</evidence>
<evidence type="ECO:0000256" key="3">
    <source>
        <dbReference type="ARBA" id="ARBA00022722"/>
    </source>
</evidence>
<dbReference type="CDD" id="cd16962">
    <property type="entry name" value="RuvC"/>
    <property type="match status" value="1"/>
</dbReference>
<dbReference type="GO" id="GO:0006281">
    <property type="term" value="P:DNA repair"/>
    <property type="evidence" value="ECO:0007669"/>
    <property type="project" value="UniProtKB-UniRule"/>
</dbReference>
<keyword evidence="3 13" id="KW-0540">Nuclease</keyword>
<keyword evidence="11 13" id="KW-0234">DNA repair</keyword>
<comment type="subunit">
    <text evidence="13">Homodimer which binds Holliday junction (HJ) DNA. The HJ becomes 2-fold symmetrical on binding to RuvC with unstacked arms; it has a different conformation from HJ DNA in complex with RuvA. In the full resolvosome a probable DNA-RuvA(4)-RuvB(12)-RuvC(2) complex forms which resolves the HJ.</text>
</comment>
<feature type="binding site" evidence="13">
    <location>
        <position position="140"/>
    </location>
    <ligand>
        <name>Mg(2+)</name>
        <dbReference type="ChEBI" id="CHEBI:18420"/>
        <label>1</label>
    </ligand>
</feature>
<dbReference type="GO" id="GO:0006310">
    <property type="term" value="P:DNA recombination"/>
    <property type="evidence" value="ECO:0007669"/>
    <property type="project" value="UniProtKB-UniRule"/>
</dbReference>
<dbReference type="InterPro" id="IPR020563">
    <property type="entry name" value="X-over_junc_endoDNase_Mg_BS"/>
</dbReference>
<dbReference type="Gene3D" id="3.30.420.10">
    <property type="entry name" value="Ribonuclease H-like superfamily/Ribonuclease H"/>
    <property type="match status" value="1"/>
</dbReference>
<evidence type="ECO:0000256" key="8">
    <source>
        <dbReference type="ARBA" id="ARBA00022842"/>
    </source>
</evidence>
<evidence type="ECO:0000256" key="12">
    <source>
        <dbReference type="ARBA" id="ARBA00029354"/>
    </source>
</evidence>
<dbReference type="NCBIfam" id="TIGR00228">
    <property type="entry name" value="ruvC"/>
    <property type="match status" value="1"/>
</dbReference>
<feature type="active site" evidence="13">
    <location>
        <position position="7"/>
    </location>
</feature>
<dbReference type="PANTHER" id="PTHR30194">
    <property type="entry name" value="CROSSOVER JUNCTION ENDODEOXYRIBONUCLEASE RUVC"/>
    <property type="match status" value="1"/>
</dbReference>
<evidence type="ECO:0000313" key="16">
    <source>
        <dbReference type="Proteomes" id="UP000176409"/>
    </source>
</evidence>
<keyword evidence="9 13" id="KW-0238">DNA-binding</keyword>
<feature type="binding site" evidence="13">
    <location>
        <position position="7"/>
    </location>
    <ligand>
        <name>Mg(2+)</name>
        <dbReference type="ChEBI" id="CHEBI:18420"/>
        <label>1</label>
    </ligand>
</feature>
<dbReference type="Pfam" id="PF02075">
    <property type="entry name" value="RuvC"/>
    <property type="match status" value="1"/>
</dbReference>
<dbReference type="GO" id="GO:0003677">
    <property type="term" value="F:DNA binding"/>
    <property type="evidence" value="ECO:0007669"/>
    <property type="project" value="UniProtKB-KW"/>
</dbReference>
<feature type="active site" evidence="13">
    <location>
        <position position="67"/>
    </location>
</feature>
<feature type="active site" evidence="13">
    <location>
        <position position="140"/>
    </location>
</feature>
<dbReference type="HAMAP" id="MF_00034">
    <property type="entry name" value="RuvC"/>
    <property type="match status" value="1"/>
</dbReference>
<evidence type="ECO:0000256" key="7">
    <source>
        <dbReference type="ARBA" id="ARBA00022801"/>
    </source>
</evidence>
<keyword evidence="6 13" id="KW-0227">DNA damage</keyword>
<evidence type="ECO:0000256" key="2">
    <source>
        <dbReference type="ARBA" id="ARBA00022490"/>
    </source>
</evidence>
<keyword evidence="7 13" id="KW-0378">Hydrolase</keyword>
<dbReference type="PROSITE" id="PS01321">
    <property type="entry name" value="RUVC"/>
    <property type="match status" value="1"/>
</dbReference>
<dbReference type="InterPro" id="IPR002176">
    <property type="entry name" value="X-over_junc_endoDNase_RuvC"/>
</dbReference>
<evidence type="ECO:0000256" key="13">
    <source>
        <dbReference type="HAMAP-Rule" id="MF_00034"/>
    </source>
</evidence>
<dbReference type="EC" id="3.1.21.10" evidence="13 14"/>
<comment type="subcellular location">
    <subcellularLocation>
        <location evidence="13">Cytoplasm</location>
    </subcellularLocation>
</comment>
<dbReference type="STRING" id="1798396.A2973_05180"/>
<dbReference type="GO" id="GO:0048476">
    <property type="term" value="C:Holliday junction resolvase complex"/>
    <property type="evidence" value="ECO:0007669"/>
    <property type="project" value="UniProtKB-UniRule"/>
</dbReference>
<keyword evidence="8 13" id="KW-0460">Magnesium</keyword>
<keyword evidence="10 13" id="KW-0233">DNA recombination</keyword>
<evidence type="ECO:0000256" key="1">
    <source>
        <dbReference type="ARBA" id="ARBA00009518"/>
    </source>
</evidence>
<keyword evidence="2 13" id="KW-0963">Cytoplasm</keyword>
<organism evidence="15 16">
    <name type="scientific">Candidatus Gottesmanbacteria bacterium RIFCSPLOWO2_01_FULL_49_10</name>
    <dbReference type="NCBI Taxonomy" id="1798396"/>
    <lineage>
        <taxon>Bacteria</taxon>
        <taxon>Candidatus Gottesmaniibacteriota</taxon>
    </lineage>
</organism>
<accession>A0A1F6AZA8</accession>
<proteinExistence type="inferred from homology"/>
<dbReference type="GO" id="GO:0005737">
    <property type="term" value="C:cytoplasm"/>
    <property type="evidence" value="ECO:0007669"/>
    <property type="project" value="UniProtKB-SubCell"/>
</dbReference>
<name>A0A1F6AZA8_9BACT</name>
<comment type="catalytic activity">
    <reaction evidence="12 13">
        <text>Endonucleolytic cleavage at a junction such as a reciprocal single-stranded crossover between two homologous DNA duplexes (Holliday junction).</text>
        <dbReference type="EC" id="3.1.21.10"/>
    </reaction>
</comment>
<keyword evidence="4 13" id="KW-0479">Metal-binding</keyword>
<evidence type="ECO:0000256" key="6">
    <source>
        <dbReference type="ARBA" id="ARBA00022763"/>
    </source>
</evidence>
<dbReference type="NCBIfam" id="NF000711">
    <property type="entry name" value="PRK00039.2-1"/>
    <property type="match status" value="1"/>
</dbReference>
<comment type="function">
    <text evidence="13">The RuvA-RuvB-RuvC complex processes Holliday junction (HJ) DNA during genetic recombination and DNA repair. Endonuclease that resolves HJ intermediates. Cleaves cruciform DNA by making single-stranded nicks across the HJ at symmetrical positions within the homologous arms, yielding a 5'-phosphate and a 3'-hydroxyl group; requires a central core of homology in the junction. The consensus cleavage sequence is 5'-(A/T)TT(C/G)-3'. Cleavage occurs on the 3'-side of the TT dinucleotide at the point of strand exchange. HJ branch migration catalyzed by RuvA-RuvB allows RuvC to scan DNA until it finds its consensus sequence, where it cleaves and resolves the cruciform DNA.</text>
</comment>
<dbReference type="PANTHER" id="PTHR30194:SF3">
    <property type="entry name" value="CROSSOVER JUNCTION ENDODEOXYRIBONUCLEASE RUVC"/>
    <property type="match status" value="1"/>
</dbReference>
<dbReference type="GO" id="GO:0008821">
    <property type="term" value="F:crossover junction DNA endonuclease activity"/>
    <property type="evidence" value="ECO:0007669"/>
    <property type="project" value="UniProtKB-UniRule"/>
</dbReference>
<evidence type="ECO:0000256" key="10">
    <source>
        <dbReference type="ARBA" id="ARBA00023172"/>
    </source>
</evidence>
<dbReference type="InterPro" id="IPR036397">
    <property type="entry name" value="RNaseH_sf"/>
</dbReference>